<keyword evidence="5" id="KW-0269">Exonuclease</keyword>
<dbReference type="RefSeq" id="WP_330482308.1">
    <property type="nucleotide sequence ID" value="NZ_JAZBJZ010000009.1"/>
</dbReference>
<evidence type="ECO:0000256" key="2">
    <source>
        <dbReference type="ARBA" id="ARBA00019841"/>
    </source>
</evidence>
<feature type="domain" description="DHHA1" evidence="8">
    <location>
        <begin position="387"/>
        <end position="482"/>
    </location>
</feature>
<gene>
    <name evidence="10" type="ORF">V2H45_03890</name>
</gene>
<evidence type="ECO:0000313" key="11">
    <source>
        <dbReference type="Proteomes" id="UP001333818"/>
    </source>
</evidence>
<dbReference type="PANTHER" id="PTHR30255">
    <property type="entry name" value="SINGLE-STRANDED-DNA-SPECIFIC EXONUCLEASE RECJ"/>
    <property type="match status" value="1"/>
</dbReference>
<dbReference type="PANTHER" id="PTHR30255:SF2">
    <property type="entry name" value="SINGLE-STRANDED-DNA-SPECIFIC EXONUCLEASE RECJ"/>
    <property type="match status" value="1"/>
</dbReference>
<evidence type="ECO:0000256" key="4">
    <source>
        <dbReference type="ARBA" id="ARBA00022801"/>
    </source>
</evidence>
<dbReference type="Proteomes" id="UP001333818">
    <property type="component" value="Unassembled WGS sequence"/>
</dbReference>
<evidence type="ECO:0000259" key="7">
    <source>
        <dbReference type="Pfam" id="PF01368"/>
    </source>
</evidence>
<dbReference type="Gene3D" id="3.90.1640.30">
    <property type="match status" value="2"/>
</dbReference>
<keyword evidence="3" id="KW-0540">Nuclease</keyword>
<dbReference type="GO" id="GO:0003676">
    <property type="term" value="F:nucleic acid binding"/>
    <property type="evidence" value="ECO:0007669"/>
    <property type="project" value="InterPro"/>
</dbReference>
<dbReference type="GO" id="GO:0004527">
    <property type="term" value="F:exonuclease activity"/>
    <property type="evidence" value="ECO:0007669"/>
    <property type="project" value="UniProtKB-KW"/>
</dbReference>
<evidence type="ECO:0000259" key="9">
    <source>
        <dbReference type="Pfam" id="PF17768"/>
    </source>
</evidence>
<dbReference type="InterPro" id="IPR051673">
    <property type="entry name" value="SSDNA_exonuclease_RecJ"/>
</dbReference>
<evidence type="ECO:0000256" key="5">
    <source>
        <dbReference type="ARBA" id="ARBA00022839"/>
    </source>
</evidence>
<dbReference type="Gene3D" id="2.40.50.460">
    <property type="match status" value="1"/>
</dbReference>
<dbReference type="Pfam" id="PF17768">
    <property type="entry name" value="RecJ_OB"/>
    <property type="match status" value="1"/>
</dbReference>
<dbReference type="AlphaFoldDB" id="A0AAW9PPC7"/>
<sequence length="822" mass="91105">MSSEKIATHWQILPTCQPPVWLIDRVGNFAAQLLWQRGIQEPEQVEAFLSPEAYQPTSAFAFGAEMQAAIARIQQAYVTGEKVAIWGDFDADGITATSVLWEGLGEFFPQSRQLTYYIPDRLAASHGLSIEGIDELKQWFQGNTQENSHADSDRSALEDISGDRSSESCEQGQGLIVTCDTGSTNLTEILYARSLGIDIIVTDHHTLPAERPPVTAIVNPRYLDPEHPLFHLSGVAVAYKLIEALYETLPDVPQQPIENLLDLVAIGLVADLVQLVGDCRYLAQRGIEVLKQKSRLGVKFLLEQCKKAGDRPTDISFGIAPRINSVSRIWGDVRKCVELLTSKDEARCQELVKLAELANTQRKALQKKVFAQVKAKLERIDLSTMGILVLDDPQWSVGILGLVAGQVASEYGRPVILCTVEDEDGKSIAKGSARSPSGIDLYDLIKGQEHLLLSFGGHPLAAGLSLLAENLPLLREALNQRFWSQYDLSTTSLDRTSGRKGILSTLQIDLVVKIADLGQQLFRELKLLEPYGMGNPAPKLLIQNCHFEDKFNANIKNIRGQKVEYIKSEFSLVDETGEIRGDWWGHYSYEIPDGVCDVVVELIDNSFKKTYEVRIIDIHTQEIGTSELELVKSIKDIPAASASPSDIAILDWRGKSTPLPDGVIACDRCPTSWQEIHALIEIAERSQQPLALIYPPPENMRGSEAWRILVGIAKHLDRTGKVIDLDRLQSKLGIRDPKILQEGLTALESCGWFVNQMEGDSQNGDAFRRIAISLNDSNPPQTLAVSSSVQKFIKLANELAFQQQFFDRQTIQLIPVSSLSSP</sequence>
<protein>
    <recommendedName>
        <fullName evidence="2">Single-stranded-DNA-specific exonuclease RecJ</fullName>
    </recommendedName>
</protein>
<dbReference type="EMBL" id="JAZBJZ010000009">
    <property type="protein sequence ID" value="MEE3715884.1"/>
    <property type="molecule type" value="Genomic_DNA"/>
</dbReference>
<dbReference type="Gene3D" id="3.10.310.30">
    <property type="match status" value="1"/>
</dbReference>
<dbReference type="InterPro" id="IPR003156">
    <property type="entry name" value="DHHA1_dom"/>
</dbReference>
<dbReference type="SUPFAM" id="SSF64182">
    <property type="entry name" value="DHH phosphoesterases"/>
    <property type="match status" value="1"/>
</dbReference>
<evidence type="ECO:0000256" key="3">
    <source>
        <dbReference type="ARBA" id="ARBA00022722"/>
    </source>
</evidence>
<keyword evidence="11" id="KW-1185">Reference proteome</keyword>
<dbReference type="Pfam" id="PF02272">
    <property type="entry name" value="DHHA1"/>
    <property type="match status" value="1"/>
</dbReference>
<accession>A0AAW9PPC7</accession>
<evidence type="ECO:0000256" key="1">
    <source>
        <dbReference type="ARBA" id="ARBA00005915"/>
    </source>
</evidence>
<name>A0AAW9PPC7_9CYAN</name>
<feature type="domain" description="RecJ OB" evidence="9">
    <location>
        <begin position="508"/>
        <end position="614"/>
    </location>
</feature>
<comment type="caution">
    <text evidence="10">The sequence shown here is derived from an EMBL/GenBank/DDBJ whole genome shotgun (WGS) entry which is preliminary data.</text>
</comment>
<feature type="domain" description="DDH" evidence="7">
    <location>
        <begin position="82"/>
        <end position="267"/>
    </location>
</feature>
<organism evidence="10 11">
    <name type="scientific">Tumidithrix elongata BACA0141</name>
    <dbReference type="NCBI Taxonomy" id="2716417"/>
    <lineage>
        <taxon>Bacteria</taxon>
        <taxon>Bacillati</taxon>
        <taxon>Cyanobacteriota</taxon>
        <taxon>Cyanophyceae</taxon>
        <taxon>Pseudanabaenales</taxon>
        <taxon>Pseudanabaenaceae</taxon>
        <taxon>Tumidithrix</taxon>
        <taxon>Tumidithrix elongata</taxon>
    </lineage>
</organism>
<reference evidence="10" key="1">
    <citation type="submission" date="2024-01" db="EMBL/GenBank/DDBJ databases">
        <title>Bank of Algae and Cyanobacteria of the Azores (BACA) strain genomes.</title>
        <authorList>
            <person name="Luz R."/>
            <person name="Cordeiro R."/>
            <person name="Fonseca A."/>
            <person name="Goncalves V."/>
        </authorList>
    </citation>
    <scope>NUCLEOTIDE SEQUENCE</scope>
    <source>
        <strain evidence="10">BACA0141</strain>
    </source>
</reference>
<evidence type="ECO:0000259" key="8">
    <source>
        <dbReference type="Pfam" id="PF02272"/>
    </source>
</evidence>
<proteinExistence type="inferred from homology"/>
<dbReference type="InterPro" id="IPR001667">
    <property type="entry name" value="DDH_dom"/>
</dbReference>
<dbReference type="InterPro" id="IPR038763">
    <property type="entry name" value="DHH_sf"/>
</dbReference>
<dbReference type="Pfam" id="PF01368">
    <property type="entry name" value="DHH"/>
    <property type="match status" value="1"/>
</dbReference>
<dbReference type="InterPro" id="IPR041122">
    <property type="entry name" value="RecJ_OB"/>
</dbReference>
<comment type="similarity">
    <text evidence="1">Belongs to the RecJ family.</text>
</comment>
<feature type="compositionally biased region" description="Basic and acidic residues" evidence="6">
    <location>
        <begin position="148"/>
        <end position="167"/>
    </location>
</feature>
<keyword evidence="4" id="KW-0378">Hydrolase</keyword>
<evidence type="ECO:0000313" key="10">
    <source>
        <dbReference type="EMBL" id="MEE3715884.1"/>
    </source>
</evidence>
<evidence type="ECO:0000256" key="6">
    <source>
        <dbReference type="SAM" id="MobiDB-lite"/>
    </source>
</evidence>
<feature type="region of interest" description="Disordered" evidence="6">
    <location>
        <begin position="144"/>
        <end position="167"/>
    </location>
</feature>